<proteinExistence type="predicted"/>
<keyword evidence="2" id="KW-1185">Reference proteome</keyword>
<dbReference type="EMBL" id="JANPWB010000010">
    <property type="protein sequence ID" value="KAJ1143107.1"/>
    <property type="molecule type" value="Genomic_DNA"/>
</dbReference>
<evidence type="ECO:0000313" key="1">
    <source>
        <dbReference type="EMBL" id="KAJ1143107.1"/>
    </source>
</evidence>
<gene>
    <name evidence="1" type="ORF">NDU88_009418</name>
</gene>
<name>A0AAV7QUH3_PLEWA</name>
<dbReference type="AlphaFoldDB" id="A0AAV7QUH3"/>
<comment type="caution">
    <text evidence="1">The sequence shown here is derived from an EMBL/GenBank/DDBJ whole genome shotgun (WGS) entry which is preliminary data.</text>
</comment>
<protein>
    <submittedName>
        <fullName evidence="1">Uncharacterized protein</fullName>
    </submittedName>
</protein>
<evidence type="ECO:0000313" key="2">
    <source>
        <dbReference type="Proteomes" id="UP001066276"/>
    </source>
</evidence>
<organism evidence="1 2">
    <name type="scientific">Pleurodeles waltl</name>
    <name type="common">Iberian ribbed newt</name>
    <dbReference type="NCBI Taxonomy" id="8319"/>
    <lineage>
        <taxon>Eukaryota</taxon>
        <taxon>Metazoa</taxon>
        <taxon>Chordata</taxon>
        <taxon>Craniata</taxon>
        <taxon>Vertebrata</taxon>
        <taxon>Euteleostomi</taxon>
        <taxon>Amphibia</taxon>
        <taxon>Batrachia</taxon>
        <taxon>Caudata</taxon>
        <taxon>Salamandroidea</taxon>
        <taxon>Salamandridae</taxon>
        <taxon>Pleurodelinae</taxon>
        <taxon>Pleurodeles</taxon>
    </lineage>
</organism>
<sequence>MFLCMIHGWEVTTSHSESVLVVSLPSAEENGHVNSNSVTVMTFTVREWPPVGVTAKFCVLVLFECLRVCKMRTKVQTYIATRIAEDPAVETK</sequence>
<dbReference type="Proteomes" id="UP001066276">
    <property type="component" value="Chromosome 6"/>
</dbReference>
<accession>A0AAV7QUH3</accession>
<reference evidence="1" key="1">
    <citation type="journal article" date="2022" name="bioRxiv">
        <title>Sequencing and chromosome-scale assembly of the giantPleurodeles waltlgenome.</title>
        <authorList>
            <person name="Brown T."/>
            <person name="Elewa A."/>
            <person name="Iarovenko S."/>
            <person name="Subramanian E."/>
            <person name="Araus A.J."/>
            <person name="Petzold A."/>
            <person name="Susuki M."/>
            <person name="Suzuki K.-i.T."/>
            <person name="Hayashi T."/>
            <person name="Toyoda A."/>
            <person name="Oliveira C."/>
            <person name="Osipova E."/>
            <person name="Leigh N.D."/>
            <person name="Simon A."/>
            <person name="Yun M.H."/>
        </authorList>
    </citation>
    <scope>NUCLEOTIDE SEQUENCE</scope>
    <source>
        <strain evidence="1">20211129_DDA</strain>
        <tissue evidence="1">Liver</tissue>
    </source>
</reference>